<evidence type="ECO:0000313" key="14">
    <source>
        <dbReference type="Proteomes" id="UP001634393"/>
    </source>
</evidence>
<evidence type="ECO:0000256" key="10">
    <source>
        <dbReference type="PIRSR" id="PIRSR600823-5"/>
    </source>
</evidence>
<keyword evidence="9" id="KW-0106">Calcium</keyword>
<dbReference type="PANTHER" id="PTHR31235">
    <property type="entry name" value="PEROXIDASE 25-RELATED"/>
    <property type="match status" value="1"/>
</dbReference>
<comment type="similarity">
    <text evidence="11">Belongs to the peroxidase family.</text>
</comment>
<proteinExistence type="inferred from homology"/>
<keyword evidence="10" id="KW-1015">Disulfide bond</keyword>
<evidence type="ECO:0000256" key="7">
    <source>
        <dbReference type="ARBA" id="ARBA00023002"/>
    </source>
</evidence>
<evidence type="ECO:0000256" key="8">
    <source>
        <dbReference type="ARBA" id="ARBA00023004"/>
    </source>
</evidence>
<accession>A0ABD3S9Y4</accession>
<feature type="binding site" evidence="9">
    <location>
        <position position="73"/>
    </location>
    <ligand>
        <name>Ca(2+)</name>
        <dbReference type="ChEBI" id="CHEBI:29108"/>
        <label>1</label>
    </ligand>
</feature>
<dbReference type="SUPFAM" id="SSF48113">
    <property type="entry name" value="Heme-dependent peroxidases"/>
    <property type="match status" value="1"/>
</dbReference>
<evidence type="ECO:0000256" key="1">
    <source>
        <dbReference type="ARBA" id="ARBA00000189"/>
    </source>
</evidence>
<reference evidence="13 14" key="1">
    <citation type="submission" date="2024-12" db="EMBL/GenBank/DDBJ databases">
        <title>The unique morphological basis and parallel evolutionary history of personate flowers in Penstemon.</title>
        <authorList>
            <person name="Depatie T.H."/>
            <person name="Wessinger C.A."/>
        </authorList>
    </citation>
    <scope>NUCLEOTIDE SEQUENCE [LARGE SCALE GENOMIC DNA]</scope>
    <source>
        <strain evidence="13">WTNN_2</strain>
        <tissue evidence="13">Leaf</tissue>
    </source>
</reference>
<comment type="catalytic activity">
    <reaction evidence="1">
        <text>2 a phenolic donor + H2O2 = 2 a phenolic radical donor + 2 H2O</text>
        <dbReference type="Rhea" id="RHEA:56136"/>
        <dbReference type="ChEBI" id="CHEBI:15377"/>
        <dbReference type="ChEBI" id="CHEBI:16240"/>
        <dbReference type="ChEBI" id="CHEBI:139520"/>
        <dbReference type="ChEBI" id="CHEBI:139521"/>
        <dbReference type="EC" id="1.11.1.7"/>
    </reaction>
</comment>
<dbReference type="PRINTS" id="PR00458">
    <property type="entry name" value="PEROXIDASE"/>
</dbReference>
<keyword evidence="14" id="KW-1185">Reference proteome</keyword>
<keyword evidence="5" id="KW-0349">Heme</keyword>
<feature type="domain" description="Plant heme peroxidase family profile" evidence="12">
    <location>
        <begin position="60"/>
        <end position="264"/>
    </location>
</feature>
<evidence type="ECO:0000313" key="13">
    <source>
        <dbReference type="EMBL" id="KAL3821330.1"/>
    </source>
</evidence>
<name>A0ABD3S9Y4_9LAMI</name>
<keyword evidence="8" id="KW-0408">Iron</keyword>
<dbReference type="Gene3D" id="1.10.420.10">
    <property type="entry name" value="Peroxidase, domain 2"/>
    <property type="match status" value="1"/>
</dbReference>
<dbReference type="InterPro" id="IPR000823">
    <property type="entry name" value="Peroxidase_pln"/>
</dbReference>
<dbReference type="AlphaFoldDB" id="A0ABD3S9Y4"/>
<protein>
    <recommendedName>
        <fullName evidence="3">peroxidase</fullName>
        <ecNumber evidence="3">1.11.1.7</ecNumber>
    </recommendedName>
</protein>
<evidence type="ECO:0000256" key="9">
    <source>
        <dbReference type="PIRSR" id="PIRSR600823-3"/>
    </source>
</evidence>
<dbReference type="EC" id="1.11.1.7" evidence="3"/>
<evidence type="ECO:0000256" key="3">
    <source>
        <dbReference type="ARBA" id="ARBA00012313"/>
    </source>
</evidence>
<keyword evidence="6 9" id="KW-0479">Metal-binding</keyword>
<evidence type="ECO:0000256" key="4">
    <source>
        <dbReference type="ARBA" id="ARBA00022559"/>
    </source>
</evidence>
<dbReference type="Pfam" id="PF00141">
    <property type="entry name" value="peroxidase"/>
    <property type="match status" value="2"/>
</dbReference>
<evidence type="ECO:0000256" key="5">
    <source>
        <dbReference type="ARBA" id="ARBA00022617"/>
    </source>
</evidence>
<feature type="binding site" evidence="9">
    <location>
        <position position="203"/>
    </location>
    <ligand>
        <name>Ca(2+)</name>
        <dbReference type="ChEBI" id="CHEBI:29108"/>
        <label>2</label>
    </ligand>
</feature>
<comment type="cofactor">
    <cofactor evidence="9">
        <name>Ca(2+)</name>
        <dbReference type="ChEBI" id="CHEBI:29108"/>
    </cofactor>
    <text evidence="9">Binds 2 calcium ions per subunit.</text>
</comment>
<evidence type="ECO:0000256" key="2">
    <source>
        <dbReference type="ARBA" id="ARBA00001970"/>
    </source>
</evidence>
<dbReference type="InterPro" id="IPR010255">
    <property type="entry name" value="Haem_peroxidase_sf"/>
</dbReference>
<dbReference type="Proteomes" id="UP001634393">
    <property type="component" value="Unassembled WGS sequence"/>
</dbReference>
<dbReference type="PRINTS" id="PR00461">
    <property type="entry name" value="PLPEROXIDASE"/>
</dbReference>
<keyword evidence="4" id="KW-0575">Peroxidase</keyword>
<dbReference type="PROSITE" id="PS50873">
    <property type="entry name" value="PEROXIDASE_4"/>
    <property type="match status" value="1"/>
</dbReference>
<feature type="disulfide bond" evidence="10">
    <location>
        <begin position="105"/>
        <end position="260"/>
    </location>
</feature>
<comment type="cofactor">
    <cofactor evidence="2">
        <name>heme b</name>
        <dbReference type="ChEBI" id="CHEBI:60344"/>
    </cofactor>
</comment>
<dbReference type="InterPro" id="IPR002016">
    <property type="entry name" value="Haem_peroxidase"/>
</dbReference>
<dbReference type="GO" id="GO:0046872">
    <property type="term" value="F:metal ion binding"/>
    <property type="evidence" value="ECO:0007669"/>
    <property type="project" value="UniProtKB-KW"/>
</dbReference>
<dbReference type="GO" id="GO:0140825">
    <property type="term" value="F:lactoperoxidase activity"/>
    <property type="evidence" value="ECO:0007669"/>
    <property type="project" value="UniProtKB-EC"/>
</dbReference>
<organism evidence="13 14">
    <name type="scientific">Penstemon smallii</name>
    <dbReference type="NCBI Taxonomy" id="265156"/>
    <lineage>
        <taxon>Eukaryota</taxon>
        <taxon>Viridiplantae</taxon>
        <taxon>Streptophyta</taxon>
        <taxon>Embryophyta</taxon>
        <taxon>Tracheophyta</taxon>
        <taxon>Spermatophyta</taxon>
        <taxon>Magnoliopsida</taxon>
        <taxon>eudicotyledons</taxon>
        <taxon>Gunneridae</taxon>
        <taxon>Pentapetalae</taxon>
        <taxon>asterids</taxon>
        <taxon>lamiids</taxon>
        <taxon>Lamiales</taxon>
        <taxon>Plantaginaceae</taxon>
        <taxon>Cheloneae</taxon>
        <taxon>Penstemon</taxon>
    </lineage>
</organism>
<evidence type="ECO:0000256" key="6">
    <source>
        <dbReference type="ARBA" id="ARBA00022723"/>
    </source>
</evidence>
<comment type="caution">
    <text evidence="13">The sequence shown here is derived from an EMBL/GenBank/DDBJ whole genome shotgun (WGS) entry which is preliminary data.</text>
</comment>
<evidence type="ECO:0000256" key="11">
    <source>
        <dbReference type="RuleBase" id="RU004241"/>
    </source>
</evidence>
<evidence type="ECO:0000259" key="12">
    <source>
        <dbReference type="PROSITE" id="PS50873"/>
    </source>
</evidence>
<keyword evidence="7" id="KW-0560">Oxidoreductase</keyword>
<dbReference type="EMBL" id="JBJXBP010000007">
    <property type="protein sequence ID" value="KAL3821330.1"/>
    <property type="molecule type" value="Genomic_DNA"/>
</dbReference>
<feature type="binding site" evidence="9">
    <location>
        <position position="195"/>
    </location>
    <ligand>
        <name>Ca(2+)</name>
        <dbReference type="ChEBI" id="CHEBI:29108"/>
        <label>2</label>
    </ligand>
</feature>
<dbReference type="Gene3D" id="1.10.520.10">
    <property type="match status" value="1"/>
</dbReference>
<gene>
    <name evidence="13" type="ORF">ACJIZ3_007235</name>
</gene>
<sequence>MEEHMNAVYRILRYLKGAPGKGLLFSKNEAPTIEGYTDADWAGDQLRRRSTSGYLTFVEVLLNATTNSTTEVEKDAIPNLSLRGFGSIDRIKSAVEKKCPGVVSCADILALVARDATAFLKGPTWKIPLGRRDGRVSNFSDLICLILHYLINSFSNRLYNFTGVGDSDPSLDSEYIPRLTRKCSPTDQTTLVEMDPGSYKTFDINYYTLVAKRRGLFTSDSTLLADSETRAFFKDFAKSMIKMGNNEVLTGNAGEIRRSCAFVN</sequence>